<dbReference type="AlphaFoldDB" id="A0A8H3TYU0"/>
<gene>
    <name evidence="1" type="ORF">NliqN6_6004</name>
</gene>
<proteinExistence type="predicted"/>
<dbReference type="EMBL" id="BLZA01000048">
    <property type="protein sequence ID" value="GHJ89602.1"/>
    <property type="molecule type" value="Genomic_DNA"/>
</dbReference>
<accession>A0A8H3TYU0</accession>
<keyword evidence="2" id="KW-1185">Reference proteome</keyword>
<organism evidence="1 2">
    <name type="scientific">Naganishia liquefaciens</name>
    <dbReference type="NCBI Taxonomy" id="104408"/>
    <lineage>
        <taxon>Eukaryota</taxon>
        <taxon>Fungi</taxon>
        <taxon>Dikarya</taxon>
        <taxon>Basidiomycota</taxon>
        <taxon>Agaricomycotina</taxon>
        <taxon>Tremellomycetes</taxon>
        <taxon>Filobasidiales</taxon>
        <taxon>Filobasidiaceae</taxon>
        <taxon>Naganishia</taxon>
    </lineage>
</organism>
<evidence type="ECO:0000313" key="2">
    <source>
        <dbReference type="Proteomes" id="UP000620104"/>
    </source>
</evidence>
<name>A0A8H3TYU0_9TREE</name>
<comment type="caution">
    <text evidence="1">The sequence shown here is derived from an EMBL/GenBank/DDBJ whole genome shotgun (WGS) entry which is preliminary data.</text>
</comment>
<dbReference type="Proteomes" id="UP000620104">
    <property type="component" value="Unassembled WGS sequence"/>
</dbReference>
<reference evidence="1" key="1">
    <citation type="submission" date="2020-07" db="EMBL/GenBank/DDBJ databases">
        <title>Draft Genome Sequence of a Deep-Sea Yeast, Naganishia (Cryptococcus) liquefaciens strain N6.</title>
        <authorList>
            <person name="Han Y.W."/>
            <person name="Kajitani R."/>
            <person name="Morimoto H."/>
            <person name="Parhat M."/>
            <person name="Tsubouchi H."/>
            <person name="Bakenova O."/>
            <person name="Ogata M."/>
            <person name="Argunhan B."/>
            <person name="Aoki R."/>
            <person name="Kajiwara S."/>
            <person name="Itoh T."/>
            <person name="Iwasaki H."/>
        </authorList>
    </citation>
    <scope>NUCLEOTIDE SEQUENCE</scope>
    <source>
        <strain evidence="1">N6</strain>
    </source>
</reference>
<sequence length="197" mass="21388">MYYLQTLDKSVGRQGANFDMKTEANLVGRQYCLIGSSGYRAQLGWQPVSALSIIKVPTQILMTRSELTYLSTITFSSNLQAPLERLRFGIWYCTNLIGFLYGANPLITSWPKFRLVFPASAAAANTNALLSSSIFQGEPPALWFTDLSFHPIQVGDATGNIVGRSLSGLVAAVNLTLEPTAGPFCSDPKMLRSIAAA</sequence>
<evidence type="ECO:0000313" key="1">
    <source>
        <dbReference type="EMBL" id="GHJ89602.1"/>
    </source>
</evidence>
<protein>
    <submittedName>
        <fullName evidence="1">Uncharacterized protein</fullName>
    </submittedName>
</protein>